<evidence type="ECO:0000313" key="2">
    <source>
        <dbReference type="Proteomes" id="UP001374584"/>
    </source>
</evidence>
<name>A0AAN9QBJ5_PHACN</name>
<dbReference type="EMBL" id="JAYMYR010000011">
    <property type="protein sequence ID" value="KAK7331820.1"/>
    <property type="molecule type" value="Genomic_DNA"/>
</dbReference>
<gene>
    <name evidence="1" type="ORF">VNO80_28561</name>
</gene>
<dbReference type="AlphaFoldDB" id="A0AAN9QBJ5"/>
<reference evidence="1 2" key="1">
    <citation type="submission" date="2024-01" db="EMBL/GenBank/DDBJ databases">
        <title>The genomes of 5 underutilized Papilionoideae crops provide insights into root nodulation and disease resistanc.</title>
        <authorList>
            <person name="Jiang F."/>
        </authorList>
    </citation>
    <scope>NUCLEOTIDE SEQUENCE [LARGE SCALE GENOMIC DNA]</scope>
    <source>
        <strain evidence="1">JINMINGXINNONG_FW02</strain>
        <tissue evidence="1">Leaves</tissue>
    </source>
</reference>
<dbReference type="Proteomes" id="UP001374584">
    <property type="component" value="Unassembled WGS sequence"/>
</dbReference>
<evidence type="ECO:0000313" key="1">
    <source>
        <dbReference type="EMBL" id="KAK7331820.1"/>
    </source>
</evidence>
<organism evidence="1 2">
    <name type="scientific">Phaseolus coccineus</name>
    <name type="common">Scarlet runner bean</name>
    <name type="synonym">Phaseolus multiflorus</name>
    <dbReference type="NCBI Taxonomy" id="3886"/>
    <lineage>
        <taxon>Eukaryota</taxon>
        <taxon>Viridiplantae</taxon>
        <taxon>Streptophyta</taxon>
        <taxon>Embryophyta</taxon>
        <taxon>Tracheophyta</taxon>
        <taxon>Spermatophyta</taxon>
        <taxon>Magnoliopsida</taxon>
        <taxon>eudicotyledons</taxon>
        <taxon>Gunneridae</taxon>
        <taxon>Pentapetalae</taxon>
        <taxon>rosids</taxon>
        <taxon>fabids</taxon>
        <taxon>Fabales</taxon>
        <taxon>Fabaceae</taxon>
        <taxon>Papilionoideae</taxon>
        <taxon>50 kb inversion clade</taxon>
        <taxon>NPAAA clade</taxon>
        <taxon>indigoferoid/millettioid clade</taxon>
        <taxon>Phaseoleae</taxon>
        <taxon>Phaseolus</taxon>
    </lineage>
</organism>
<sequence length="245" mass="27380">MNEVENARSENSQLKAKLAEIARDRDDALGKLQRSVEDYARHRKEHQATNRAWETVEAMLQNKISTLDAALEIAKDEISRSFVEGFNGAIEQIKVIQADLKTLAMDPFKSVVDRKIVDKEKRWPRNLILLKLLAHFGYIVNLGGAQSNLPSLLSFAALHPPYWPPPELSSLHVFIRPSLVLVGRIPIIVLSPLGCVPSSLLLSSSFFFLANSSTLIYDVALRLIVAMYSNLIFTNDSPNAPHLKP</sequence>
<accession>A0AAN9QBJ5</accession>
<keyword evidence="2" id="KW-1185">Reference proteome</keyword>
<proteinExistence type="predicted"/>
<comment type="caution">
    <text evidence="1">The sequence shown here is derived from an EMBL/GenBank/DDBJ whole genome shotgun (WGS) entry which is preliminary data.</text>
</comment>
<protein>
    <submittedName>
        <fullName evidence="1">Uncharacterized protein</fullName>
    </submittedName>
</protein>